<dbReference type="InParanoid" id="A0A3N4KJ72"/>
<accession>A0A3N4KJ72</accession>
<dbReference type="EMBL" id="ML119164">
    <property type="protein sequence ID" value="RPB08361.1"/>
    <property type="molecule type" value="Genomic_DNA"/>
</dbReference>
<proteinExistence type="predicted"/>
<reference evidence="1 2" key="1">
    <citation type="journal article" date="2018" name="Nat. Ecol. Evol.">
        <title>Pezizomycetes genomes reveal the molecular basis of ectomycorrhizal truffle lifestyle.</title>
        <authorList>
            <person name="Murat C."/>
            <person name="Payen T."/>
            <person name="Noel B."/>
            <person name="Kuo A."/>
            <person name="Morin E."/>
            <person name="Chen J."/>
            <person name="Kohler A."/>
            <person name="Krizsan K."/>
            <person name="Balestrini R."/>
            <person name="Da Silva C."/>
            <person name="Montanini B."/>
            <person name="Hainaut M."/>
            <person name="Levati E."/>
            <person name="Barry K.W."/>
            <person name="Belfiori B."/>
            <person name="Cichocki N."/>
            <person name="Clum A."/>
            <person name="Dockter R.B."/>
            <person name="Fauchery L."/>
            <person name="Guy J."/>
            <person name="Iotti M."/>
            <person name="Le Tacon F."/>
            <person name="Lindquist E.A."/>
            <person name="Lipzen A."/>
            <person name="Malagnac F."/>
            <person name="Mello A."/>
            <person name="Molinier V."/>
            <person name="Miyauchi S."/>
            <person name="Poulain J."/>
            <person name="Riccioni C."/>
            <person name="Rubini A."/>
            <person name="Sitrit Y."/>
            <person name="Splivallo R."/>
            <person name="Traeger S."/>
            <person name="Wang M."/>
            <person name="Zifcakova L."/>
            <person name="Wipf D."/>
            <person name="Zambonelli A."/>
            <person name="Paolocci F."/>
            <person name="Nowrousian M."/>
            <person name="Ottonello S."/>
            <person name="Baldrian P."/>
            <person name="Spatafora J.W."/>
            <person name="Henrissat B."/>
            <person name="Nagy L.G."/>
            <person name="Aury J.M."/>
            <person name="Wincker P."/>
            <person name="Grigoriev I.V."/>
            <person name="Bonfante P."/>
            <person name="Martin F.M."/>
        </authorList>
    </citation>
    <scope>NUCLEOTIDE SEQUENCE [LARGE SCALE GENOMIC DNA]</scope>
    <source>
        <strain evidence="1 2">CCBAS932</strain>
    </source>
</reference>
<evidence type="ECO:0000313" key="2">
    <source>
        <dbReference type="Proteomes" id="UP000277580"/>
    </source>
</evidence>
<evidence type="ECO:0000313" key="1">
    <source>
        <dbReference type="EMBL" id="RPB08361.1"/>
    </source>
</evidence>
<sequence length="70" mass="8494">MTELYTRLLKDLHSTELYTRLLKERKNLHSTELYTRLLLKEITVIPALFKLNLEHNLEYLYTYLVNRPIS</sequence>
<protein>
    <submittedName>
        <fullName evidence="1">Uncharacterized protein</fullName>
    </submittedName>
</protein>
<gene>
    <name evidence="1" type="ORF">P167DRAFT_355764</name>
</gene>
<dbReference type="AlphaFoldDB" id="A0A3N4KJ72"/>
<dbReference type="Proteomes" id="UP000277580">
    <property type="component" value="Unassembled WGS sequence"/>
</dbReference>
<name>A0A3N4KJ72_9PEZI</name>
<keyword evidence="2" id="KW-1185">Reference proteome</keyword>
<organism evidence="1 2">
    <name type="scientific">Morchella conica CCBAS932</name>
    <dbReference type="NCBI Taxonomy" id="1392247"/>
    <lineage>
        <taxon>Eukaryota</taxon>
        <taxon>Fungi</taxon>
        <taxon>Dikarya</taxon>
        <taxon>Ascomycota</taxon>
        <taxon>Pezizomycotina</taxon>
        <taxon>Pezizomycetes</taxon>
        <taxon>Pezizales</taxon>
        <taxon>Morchellaceae</taxon>
        <taxon>Morchella</taxon>
    </lineage>
</organism>